<evidence type="ECO:0000256" key="4">
    <source>
        <dbReference type="ARBA" id="ARBA00022777"/>
    </source>
</evidence>
<dbReference type="RefSeq" id="WP_015850393.1">
    <property type="nucleotide sequence ID" value="NC_012881.1"/>
</dbReference>
<dbReference type="GO" id="GO:0005524">
    <property type="term" value="F:ATP binding"/>
    <property type="evidence" value="ECO:0007669"/>
    <property type="project" value="UniProtKB-KW"/>
</dbReference>
<dbReference type="InterPro" id="IPR000705">
    <property type="entry name" value="Galactokinase"/>
</dbReference>
<dbReference type="HOGENOM" id="CLU_017814_8_0_7"/>
<name>C6BXL6_MARSD</name>
<evidence type="ECO:0000313" key="8">
    <source>
        <dbReference type="EMBL" id="ACS78574.1"/>
    </source>
</evidence>
<dbReference type="Proteomes" id="UP000002601">
    <property type="component" value="Chromosome"/>
</dbReference>
<feature type="domain" description="GHMP kinase N-terminal" evidence="6">
    <location>
        <begin position="127"/>
        <end position="214"/>
    </location>
</feature>
<dbReference type="AlphaFoldDB" id="C6BXL6"/>
<dbReference type="InterPro" id="IPR014721">
    <property type="entry name" value="Ribsml_uS5_D2-typ_fold_subgr"/>
</dbReference>
<dbReference type="KEGG" id="dsa:Desal_0507"/>
<keyword evidence="2 8" id="KW-0808">Transferase</keyword>
<feature type="domain" description="Galactokinase N-terminal" evidence="7">
    <location>
        <begin position="49"/>
        <end position="90"/>
    </location>
</feature>
<comment type="similarity">
    <text evidence="1">Belongs to the GHMP kinase family. GalK subfamily.</text>
</comment>
<evidence type="ECO:0000256" key="2">
    <source>
        <dbReference type="ARBA" id="ARBA00022679"/>
    </source>
</evidence>
<evidence type="ECO:0000256" key="3">
    <source>
        <dbReference type="ARBA" id="ARBA00022741"/>
    </source>
</evidence>
<dbReference type="GO" id="GO:0006012">
    <property type="term" value="P:galactose metabolic process"/>
    <property type="evidence" value="ECO:0007669"/>
    <property type="project" value="InterPro"/>
</dbReference>
<dbReference type="OrthoDB" id="250531at2"/>
<keyword evidence="5" id="KW-0067">ATP-binding</keyword>
<dbReference type="PROSITE" id="PS00627">
    <property type="entry name" value="GHMP_KINASES_ATP"/>
    <property type="match status" value="1"/>
</dbReference>
<protein>
    <submittedName>
        <fullName evidence="8">Galactokinase</fullName>
        <ecNumber evidence="8">2.7.1.6</ecNumber>
    </submittedName>
</protein>
<keyword evidence="4 8" id="KW-0418">Kinase</keyword>
<evidence type="ECO:0000259" key="6">
    <source>
        <dbReference type="Pfam" id="PF00288"/>
    </source>
</evidence>
<dbReference type="GO" id="GO:0004335">
    <property type="term" value="F:galactokinase activity"/>
    <property type="evidence" value="ECO:0007669"/>
    <property type="project" value="UniProtKB-EC"/>
</dbReference>
<dbReference type="InterPro" id="IPR019539">
    <property type="entry name" value="GalKase_N"/>
</dbReference>
<dbReference type="STRING" id="526222.Desal_0507"/>
<organism evidence="8 9">
    <name type="scientific">Maridesulfovibrio salexigens (strain ATCC 14822 / DSM 2638 / NCIMB 8403 / VKM B-1763)</name>
    <name type="common">Desulfovibrio salexigens</name>
    <dbReference type="NCBI Taxonomy" id="526222"/>
    <lineage>
        <taxon>Bacteria</taxon>
        <taxon>Pseudomonadati</taxon>
        <taxon>Thermodesulfobacteriota</taxon>
        <taxon>Desulfovibrionia</taxon>
        <taxon>Desulfovibrionales</taxon>
        <taxon>Desulfovibrionaceae</taxon>
        <taxon>Maridesulfovibrio</taxon>
    </lineage>
</organism>
<evidence type="ECO:0000259" key="7">
    <source>
        <dbReference type="Pfam" id="PF10509"/>
    </source>
</evidence>
<dbReference type="InterPro" id="IPR006203">
    <property type="entry name" value="GHMP_knse_ATP-bd_CS"/>
</dbReference>
<keyword evidence="3" id="KW-0547">Nucleotide-binding</keyword>
<dbReference type="eggNOG" id="COG0153">
    <property type="taxonomic scope" value="Bacteria"/>
</dbReference>
<dbReference type="PRINTS" id="PR00473">
    <property type="entry name" value="GALCTOKINASE"/>
</dbReference>
<gene>
    <name evidence="8" type="ordered locus">Desal_0507</name>
</gene>
<evidence type="ECO:0000256" key="5">
    <source>
        <dbReference type="ARBA" id="ARBA00022840"/>
    </source>
</evidence>
<dbReference type="EC" id="2.7.1.6" evidence="8"/>
<dbReference type="InterPro" id="IPR020568">
    <property type="entry name" value="Ribosomal_Su5_D2-typ_SF"/>
</dbReference>
<dbReference type="GO" id="GO:0005829">
    <property type="term" value="C:cytosol"/>
    <property type="evidence" value="ECO:0007669"/>
    <property type="project" value="TreeGrafter"/>
</dbReference>
<dbReference type="PIRSF" id="PIRSF000530">
    <property type="entry name" value="Galactokinase"/>
    <property type="match status" value="1"/>
</dbReference>
<sequence length="442" mass="48116">MHSIEAYRAHLEQGGFDEQFSQIHSRGGVQESRERMRNLLHCMLENFAPDELCFASAPGRTEMGGNHTDHNHGHVLAAAVNLDCLAAFSKSENNAVTILSEGYNPIKVDISDTKPREDEYETSAAIVRGVAEGFSKLGLNIGGFNACVHSTIPAGAGLSSSAAFEVLIGRIFSHLFNDSKIGPLEIASVAKQAENLHFNKPCGFMDQMASSYEGILSIDFTDPANPGVTRVEPEFKTASCADGFYGTGYRLCVIDTGGSHADLTPDYAAIPAEMFEAARSCGQNQAKGLTLNKILDNIDDIREYAGDRAVLRLFHFIGEDERAVNQAKALDDGNMTEFLRLVSESGHSSRELLQNCYSPATPKRQPIPLALTLTEQILGSHGVGRVHGGGFAGTIQVYVHESDFKKYCHSMEKVFGKDSVIELSIRQPGREFLTIPPNRTES</sequence>
<dbReference type="PANTHER" id="PTHR10457:SF7">
    <property type="entry name" value="GALACTOKINASE-RELATED"/>
    <property type="match status" value="1"/>
</dbReference>
<dbReference type="Gene3D" id="3.30.70.890">
    <property type="entry name" value="GHMP kinase, C-terminal domain"/>
    <property type="match status" value="1"/>
</dbReference>
<dbReference type="EMBL" id="CP001649">
    <property type="protein sequence ID" value="ACS78574.1"/>
    <property type="molecule type" value="Genomic_DNA"/>
</dbReference>
<dbReference type="InterPro" id="IPR006204">
    <property type="entry name" value="GHMP_kinase_N_dom"/>
</dbReference>
<dbReference type="PRINTS" id="PR00959">
    <property type="entry name" value="MEVGALKINASE"/>
</dbReference>
<dbReference type="Pfam" id="PF00288">
    <property type="entry name" value="GHMP_kinases_N"/>
    <property type="match status" value="1"/>
</dbReference>
<reference evidence="8 9" key="1">
    <citation type="submission" date="2009-06" db="EMBL/GenBank/DDBJ databases">
        <title>Complete sequence of Desulfovibrio salexigens DSM 2638.</title>
        <authorList>
            <consortium name="US DOE Joint Genome Institute"/>
            <person name="Lucas S."/>
            <person name="Copeland A."/>
            <person name="Lapidus A."/>
            <person name="Glavina del Rio T."/>
            <person name="Tice H."/>
            <person name="Bruce D."/>
            <person name="Goodwin L."/>
            <person name="Pitluck S."/>
            <person name="Munk A.C."/>
            <person name="Brettin T."/>
            <person name="Detter J.C."/>
            <person name="Han C."/>
            <person name="Tapia R."/>
            <person name="Larimer F."/>
            <person name="Land M."/>
            <person name="Hauser L."/>
            <person name="Kyrpides N."/>
            <person name="Anderson I."/>
            <person name="Wall J.D."/>
            <person name="Arkin A.P."/>
            <person name="Dehal P."/>
            <person name="Chivian D."/>
            <person name="Giles B."/>
            <person name="Hazen T.C."/>
        </authorList>
    </citation>
    <scope>NUCLEOTIDE SEQUENCE [LARGE SCALE GENOMIC DNA]</scope>
    <source>
        <strain evidence="9">ATCC 14822 / DSM 2638 / NCIMB 8403 / VKM B-1763</strain>
    </source>
</reference>
<evidence type="ECO:0000313" key="9">
    <source>
        <dbReference type="Proteomes" id="UP000002601"/>
    </source>
</evidence>
<dbReference type="Gene3D" id="3.30.230.10">
    <property type="match status" value="1"/>
</dbReference>
<evidence type="ECO:0000256" key="1">
    <source>
        <dbReference type="ARBA" id="ARBA00006566"/>
    </source>
</evidence>
<dbReference type="Pfam" id="PF10509">
    <property type="entry name" value="GalKase_gal_bdg"/>
    <property type="match status" value="1"/>
</dbReference>
<proteinExistence type="inferred from homology"/>
<keyword evidence="9" id="KW-1185">Reference proteome</keyword>
<dbReference type="PANTHER" id="PTHR10457">
    <property type="entry name" value="MEVALONATE KINASE/GALACTOKINASE"/>
    <property type="match status" value="1"/>
</dbReference>
<dbReference type="SUPFAM" id="SSF55060">
    <property type="entry name" value="GHMP Kinase, C-terminal domain"/>
    <property type="match status" value="1"/>
</dbReference>
<dbReference type="InterPro" id="IPR036554">
    <property type="entry name" value="GHMP_kinase_C_sf"/>
</dbReference>
<accession>C6BXL6</accession>
<dbReference type="InterPro" id="IPR006206">
    <property type="entry name" value="Mevalonate/galactokinase"/>
</dbReference>
<dbReference type="SUPFAM" id="SSF54211">
    <property type="entry name" value="Ribosomal protein S5 domain 2-like"/>
    <property type="match status" value="1"/>
</dbReference>